<dbReference type="InterPro" id="IPR045735">
    <property type="entry name" value="Spore_III_AA_AAA+_ATPase"/>
</dbReference>
<keyword evidence="5" id="KW-1185">Reference proteome</keyword>
<dbReference type="InterPro" id="IPR027417">
    <property type="entry name" value="P-loop_NTPase"/>
</dbReference>
<name>A0ABY9KV63_9BACI</name>
<protein>
    <submittedName>
        <fullName evidence="4">Stage III sporulation protein AA</fullName>
    </submittedName>
</protein>
<evidence type="ECO:0000313" key="4">
    <source>
        <dbReference type="EMBL" id="WLV23538.1"/>
    </source>
</evidence>
<reference evidence="4" key="1">
    <citation type="submission" date="2023-06" db="EMBL/GenBank/DDBJ databases">
        <title>A Treasure from Seagulls: Isolation and Description of Aciduricobacillus qingdaonensis gen. nov., sp. nov., a Rare Obligately Uric Acid-utilizing Member in the Family Bacillaceae.</title>
        <authorList>
            <person name="Liu W."/>
            <person name="Wang B."/>
        </authorList>
    </citation>
    <scope>NUCLEOTIDE SEQUENCE</scope>
    <source>
        <strain evidence="4">44XB</strain>
    </source>
</reference>
<dbReference type="RefSeq" id="WP_348025639.1">
    <property type="nucleotide sequence ID" value="NZ_CP129113.1"/>
</dbReference>
<feature type="domain" description="AAA+ ATPase" evidence="3">
    <location>
        <begin position="138"/>
        <end position="285"/>
    </location>
</feature>
<dbReference type="SUPFAM" id="SSF52540">
    <property type="entry name" value="P-loop containing nucleoside triphosphate hydrolases"/>
    <property type="match status" value="1"/>
</dbReference>
<dbReference type="Proteomes" id="UP001180087">
    <property type="component" value="Chromosome"/>
</dbReference>
<accession>A0ABY9KV63</accession>
<evidence type="ECO:0000313" key="5">
    <source>
        <dbReference type="Proteomes" id="UP001180087"/>
    </source>
</evidence>
<dbReference type="InterPro" id="IPR014217">
    <property type="entry name" value="Spore_III_AA"/>
</dbReference>
<dbReference type="SMART" id="SM00382">
    <property type="entry name" value="AAA"/>
    <property type="match status" value="1"/>
</dbReference>
<dbReference type="EMBL" id="CP129113">
    <property type="protein sequence ID" value="WLV23538.1"/>
    <property type="molecule type" value="Genomic_DNA"/>
</dbReference>
<keyword evidence="1" id="KW-0547">Nucleotide-binding</keyword>
<dbReference type="PANTHER" id="PTHR20953">
    <property type="entry name" value="KINASE-RELATED"/>
    <property type="match status" value="1"/>
</dbReference>
<evidence type="ECO:0000259" key="3">
    <source>
        <dbReference type="SMART" id="SM00382"/>
    </source>
</evidence>
<sequence>MDEILRLFPESVKAILVRQIGERWNKLQEIRVRLGHPIELYFDDTFEWLQDERSDTGDCAYILNQLTEFSLYRLEEELQQGYITIRGGHRVGIAGTATVRSGCIQSLKHINFFNIRIAKEKIGAAQEILSYILTSDGTCRHTLIAGPPQSGKTTILRDLARLLANEADGMRARKLAIIDERSEIAASWNGCPQHDVGMRTDVLDAAPKAEGMLLMIRSMSPEIIIADEIGKVEDANAVKEAANAGVTLITSVHARSMDELKQRPVLSSLIEDRVFERIILLERNAVPGKIKSVLDTYGNPLRSWGGGSDVSLDRRNLSCRSSDMGRF</sequence>
<gene>
    <name evidence="4" type="primary">spoIIIAA</name>
    <name evidence="4" type="ORF">QR721_07675</name>
</gene>
<keyword evidence="2" id="KW-0067">ATP-binding</keyword>
<organism evidence="4 5">
    <name type="scientific">Aciduricibacillus chroicocephali</name>
    <dbReference type="NCBI Taxonomy" id="3054939"/>
    <lineage>
        <taxon>Bacteria</taxon>
        <taxon>Bacillati</taxon>
        <taxon>Bacillota</taxon>
        <taxon>Bacilli</taxon>
        <taxon>Bacillales</taxon>
        <taxon>Bacillaceae</taxon>
        <taxon>Aciduricibacillus</taxon>
    </lineage>
</organism>
<evidence type="ECO:0000256" key="1">
    <source>
        <dbReference type="ARBA" id="ARBA00022741"/>
    </source>
</evidence>
<dbReference type="Pfam" id="PF19568">
    <property type="entry name" value="Spore_III_AA"/>
    <property type="match status" value="1"/>
</dbReference>
<dbReference type="NCBIfam" id="TIGR02858">
    <property type="entry name" value="spore_III_AA"/>
    <property type="match status" value="1"/>
</dbReference>
<dbReference type="InterPro" id="IPR003593">
    <property type="entry name" value="AAA+_ATPase"/>
</dbReference>
<evidence type="ECO:0000256" key="2">
    <source>
        <dbReference type="ARBA" id="ARBA00022840"/>
    </source>
</evidence>
<proteinExistence type="predicted"/>
<dbReference type="Gene3D" id="3.40.50.300">
    <property type="entry name" value="P-loop containing nucleotide triphosphate hydrolases"/>
    <property type="match status" value="1"/>
</dbReference>
<dbReference type="PANTHER" id="PTHR20953:SF3">
    <property type="entry name" value="P-LOOP CONTAINING NUCLEOSIDE TRIPHOSPHATE HYDROLASES SUPERFAMILY PROTEIN"/>
    <property type="match status" value="1"/>
</dbReference>